<evidence type="ECO:0000313" key="3">
    <source>
        <dbReference type="Proteomes" id="UP000298030"/>
    </source>
</evidence>
<reference evidence="2 3" key="1">
    <citation type="journal article" date="2019" name="Nat. Ecol. Evol.">
        <title>Megaphylogeny resolves global patterns of mushroom evolution.</title>
        <authorList>
            <person name="Varga T."/>
            <person name="Krizsan K."/>
            <person name="Foldi C."/>
            <person name="Dima B."/>
            <person name="Sanchez-Garcia M."/>
            <person name="Sanchez-Ramirez S."/>
            <person name="Szollosi G.J."/>
            <person name="Szarkandi J.G."/>
            <person name="Papp V."/>
            <person name="Albert L."/>
            <person name="Andreopoulos W."/>
            <person name="Angelini C."/>
            <person name="Antonin V."/>
            <person name="Barry K.W."/>
            <person name="Bougher N.L."/>
            <person name="Buchanan P."/>
            <person name="Buyck B."/>
            <person name="Bense V."/>
            <person name="Catcheside P."/>
            <person name="Chovatia M."/>
            <person name="Cooper J."/>
            <person name="Damon W."/>
            <person name="Desjardin D."/>
            <person name="Finy P."/>
            <person name="Geml J."/>
            <person name="Haridas S."/>
            <person name="Hughes K."/>
            <person name="Justo A."/>
            <person name="Karasinski D."/>
            <person name="Kautmanova I."/>
            <person name="Kiss B."/>
            <person name="Kocsube S."/>
            <person name="Kotiranta H."/>
            <person name="LaButti K.M."/>
            <person name="Lechner B.E."/>
            <person name="Liimatainen K."/>
            <person name="Lipzen A."/>
            <person name="Lukacs Z."/>
            <person name="Mihaltcheva S."/>
            <person name="Morgado L.N."/>
            <person name="Niskanen T."/>
            <person name="Noordeloos M.E."/>
            <person name="Ohm R.A."/>
            <person name="Ortiz-Santana B."/>
            <person name="Ovrebo C."/>
            <person name="Racz N."/>
            <person name="Riley R."/>
            <person name="Savchenko A."/>
            <person name="Shiryaev A."/>
            <person name="Soop K."/>
            <person name="Spirin V."/>
            <person name="Szebenyi C."/>
            <person name="Tomsovsky M."/>
            <person name="Tulloss R.E."/>
            <person name="Uehling J."/>
            <person name="Grigoriev I.V."/>
            <person name="Vagvolgyi C."/>
            <person name="Papp T."/>
            <person name="Martin F.M."/>
            <person name="Miettinen O."/>
            <person name="Hibbett D.S."/>
            <person name="Nagy L.G."/>
        </authorList>
    </citation>
    <scope>NUCLEOTIDE SEQUENCE [LARGE SCALE GENOMIC DNA]</scope>
    <source>
        <strain evidence="2 3">FP101781</strain>
    </source>
</reference>
<protein>
    <submittedName>
        <fullName evidence="2">Uncharacterized protein</fullName>
    </submittedName>
</protein>
<organism evidence="2 3">
    <name type="scientific">Coprinellus micaceus</name>
    <name type="common">Glistening ink-cap mushroom</name>
    <name type="synonym">Coprinus micaceus</name>
    <dbReference type="NCBI Taxonomy" id="71717"/>
    <lineage>
        <taxon>Eukaryota</taxon>
        <taxon>Fungi</taxon>
        <taxon>Dikarya</taxon>
        <taxon>Basidiomycota</taxon>
        <taxon>Agaricomycotina</taxon>
        <taxon>Agaricomycetes</taxon>
        <taxon>Agaricomycetidae</taxon>
        <taxon>Agaricales</taxon>
        <taxon>Agaricineae</taxon>
        <taxon>Psathyrellaceae</taxon>
        <taxon>Coprinellus</taxon>
    </lineage>
</organism>
<dbReference type="Proteomes" id="UP000298030">
    <property type="component" value="Unassembled WGS sequence"/>
</dbReference>
<dbReference type="EMBL" id="QPFP01000050">
    <property type="protein sequence ID" value="TEB26183.1"/>
    <property type="molecule type" value="Genomic_DNA"/>
</dbReference>
<accession>A0A4Y7SWE6</accession>
<comment type="caution">
    <text evidence="2">The sequence shown here is derived from an EMBL/GenBank/DDBJ whole genome shotgun (WGS) entry which is preliminary data.</text>
</comment>
<proteinExistence type="predicted"/>
<sequence>MASSSTSTTVSSVALSSTLMTSKFGVVKGFSITFSSWVPVSQASTKPCQHRASRRPTYLCPRPLVNVRNSRRGLAMFISPLIHIES</sequence>
<dbReference type="AlphaFoldDB" id="A0A4Y7SWE6"/>
<feature type="non-terminal residue" evidence="2">
    <location>
        <position position="1"/>
    </location>
</feature>
<evidence type="ECO:0000313" key="2">
    <source>
        <dbReference type="EMBL" id="TEB26183.1"/>
    </source>
</evidence>
<name>A0A4Y7SWE6_COPMI</name>
<gene>
    <name evidence="1" type="ORF">FA13DRAFT_1737585</name>
    <name evidence="2" type="ORF">FA13DRAFT_1737588</name>
</gene>
<evidence type="ECO:0000313" key="1">
    <source>
        <dbReference type="EMBL" id="TEB26177.1"/>
    </source>
</evidence>
<keyword evidence="3" id="KW-1185">Reference proteome</keyword>
<dbReference type="EMBL" id="QPFP01000050">
    <property type="protein sequence ID" value="TEB26177.1"/>
    <property type="molecule type" value="Genomic_DNA"/>
</dbReference>